<comment type="caution">
    <text evidence="2">The sequence shown here is derived from an EMBL/GenBank/DDBJ whole genome shotgun (WGS) entry which is preliminary data.</text>
</comment>
<name>A0ABS2LY13_9ACTN</name>
<evidence type="ECO:0000313" key="3">
    <source>
        <dbReference type="Proteomes" id="UP000764837"/>
    </source>
</evidence>
<feature type="compositionally biased region" description="Basic and acidic residues" evidence="1">
    <location>
        <begin position="16"/>
        <end position="33"/>
    </location>
</feature>
<reference evidence="2 3" key="1">
    <citation type="submission" date="2021-01" db="EMBL/GenBank/DDBJ databases">
        <title>Sequencing the genomes of 1000 actinobacteria strains.</title>
        <authorList>
            <person name="Klenk H.-P."/>
        </authorList>
    </citation>
    <scope>NUCLEOTIDE SEQUENCE [LARGE SCALE GENOMIC DNA]</scope>
    <source>
        <strain evidence="2 3">DSM 100204</strain>
    </source>
</reference>
<organism evidence="2 3">
    <name type="scientific">Micromonospora luteifusca</name>
    <dbReference type="NCBI Taxonomy" id="709860"/>
    <lineage>
        <taxon>Bacteria</taxon>
        <taxon>Bacillati</taxon>
        <taxon>Actinomycetota</taxon>
        <taxon>Actinomycetes</taxon>
        <taxon>Micromonosporales</taxon>
        <taxon>Micromonosporaceae</taxon>
        <taxon>Micromonospora</taxon>
    </lineage>
</organism>
<evidence type="ECO:0000256" key="1">
    <source>
        <dbReference type="SAM" id="MobiDB-lite"/>
    </source>
</evidence>
<keyword evidence="3" id="KW-1185">Reference proteome</keyword>
<proteinExistence type="predicted"/>
<dbReference type="EMBL" id="JAFBBP010000001">
    <property type="protein sequence ID" value="MBM7492759.1"/>
    <property type="molecule type" value="Genomic_DNA"/>
</dbReference>
<protein>
    <submittedName>
        <fullName evidence="2">Uncharacterized protein</fullName>
    </submittedName>
</protein>
<gene>
    <name evidence="2" type="ORF">JOD64_003981</name>
</gene>
<dbReference type="Proteomes" id="UP000764837">
    <property type="component" value="Unassembled WGS sequence"/>
</dbReference>
<sequence length="128" mass="13081">MTSTERGPVGSWQDYVPDRRGVDARQRPGERYRAGRAAAGHAAPAPTPVPTLAPAPVPTLAPAPVPTLALAPVPTLALAPVPTLALAPVPTLALALALGRREKAEPPAPRSAGCRVGGGGTVSRRVRR</sequence>
<feature type="region of interest" description="Disordered" evidence="1">
    <location>
        <begin position="103"/>
        <end position="128"/>
    </location>
</feature>
<evidence type="ECO:0000313" key="2">
    <source>
        <dbReference type="EMBL" id="MBM7492759.1"/>
    </source>
</evidence>
<accession>A0ABS2LY13</accession>
<feature type="region of interest" description="Disordered" evidence="1">
    <location>
        <begin position="1"/>
        <end position="52"/>
    </location>
</feature>
<feature type="compositionally biased region" description="Low complexity" evidence="1">
    <location>
        <begin position="35"/>
        <end position="44"/>
    </location>
</feature>